<organism evidence="2">
    <name type="scientific">Rhizophora mucronata</name>
    <name type="common">Asiatic mangrove</name>
    <dbReference type="NCBI Taxonomy" id="61149"/>
    <lineage>
        <taxon>Eukaryota</taxon>
        <taxon>Viridiplantae</taxon>
        <taxon>Streptophyta</taxon>
        <taxon>Embryophyta</taxon>
        <taxon>Tracheophyta</taxon>
        <taxon>Spermatophyta</taxon>
        <taxon>Magnoliopsida</taxon>
        <taxon>eudicotyledons</taxon>
        <taxon>Gunneridae</taxon>
        <taxon>Pentapetalae</taxon>
        <taxon>rosids</taxon>
        <taxon>fabids</taxon>
        <taxon>Malpighiales</taxon>
        <taxon>Rhizophoraceae</taxon>
        <taxon>Rhizophora</taxon>
    </lineage>
</organism>
<name>A0A2P2Q9H7_RHIMU</name>
<feature type="transmembrane region" description="Helical" evidence="1">
    <location>
        <begin position="20"/>
        <end position="42"/>
    </location>
</feature>
<evidence type="ECO:0000256" key="1">
    <source>
        <dbReference type="SAM" id="Phobius"/>
    </source>
</evidence>
<proteinExistence type="predicted"/>
<protein>
    <submittedName>
        <fullName evidence="2">Uncharacterized protein</fullName>
    </submittedName>
</protein>
<sequence length="44" mass="4902">MAVACALYPLEISISLSCIFLPRTLICILSWLIFFGSSMMLFDA</sequence>
<reference evidence="2" key="1">
    <citation type="submission" date="2018-02" db="EMBL/GenBank/DDBJ databases">
        <title>Rhizophora mucronata_Transcriptome.</title>
        <authorList>
            <person name="Meera S.P."/>
            <person name="Sreeshan A."/>
            <person name="Augustine A."/>
        </authorList>
    </citation>
    <scope>NUCLEOTIDE SEQUENCE</scope>
    <source>
        <tissue evidence="2">Leaf</tissue>
    </source>
</reference>
<accession>A0A2P2Q9H7</accession>
<keyword evidence="1" id="KW-1133">Transmembrane helix</keyword>
<dbReference type="AlphaFoldDB" id="A0A2P2Q9H7"/>
<dbReference type="EMBL" id="GGEC01083100">
    <property type="protein sequence ID" value="MBX63584.1"/>
    <property type="molecule type" value="Transcribed_RNA"/>
</dbReference>
<keyword evidence="1" id="KW-0472">Membrane</keyword>
<evidence type="ECO:0000313" key="2">
    <source>
        <dbReference type="EMBL" id="MBX63584.1"/>
    </source>
</evidence>
<keyword evidence="1" id="KW-0812">Transmembrane</keyword>